<dbReference type="GO" id="GO:0016787">
    <property type="term" value="F:hydrolase activity"/>
    <property type="evidence" value="ECO:0007669"/>
    <property type="project" value="UniProtKB-KW"/>
</dbReference>
<keyword evidence="2" id="KW-0378">Hydrolase</keyword>
<evidence type="ECO:0000313" key="2">
    <source>
        <dbReference type="EMBL" id="WXG71006.1"/>
    </source>
</evidence>
<dbReference type="PANTHER" id="PTHR43689">
    <property type="entry name" value="HYDROLASE"/>
    <property type="match status" value="1"/>
</dbReference>
<dbReference type="Gene3D" id="3.40.50.1820">
    <property type="entry name" value="alpha/beta hydrolase"/>
    <property type="match status" value="1"/>
</dbReference>
<gene>
    <name evidence="2" type="ORF">WDS16_11230</name>
</gene>
<dbReference type="SUPFAM" id="SSF53474">
    <property type="entry name" value="alpha/beta-Hydrolases"/>
    <property type="match status" value="1"/>
</dbReference>
<dbReference type="InterPro" id="IPR029058">
    <property type="entry name" value="AB_hydrolase_fold"/>
</dbReference>
<name>A0ABZ2PTH0_9NOCA</name>
<dbReference type="EMBL" id="CP147846">
    <property type="protein sequence ID" value="WXG71006.1"/>
    <property type="molecule type" value="Genomic_DNA"/>
</dbReference>
<dbReference type="InterPro" id="IPR000073">
    <property type="entry name" value="AB_hydrolase_1"/>
</dbReference>
<dbReference type="Proteomes" id="UP001432000">
    <property type="component" value="Chromosome"/>
</dbReference>
<dbReference type="RefSeq" id="WP_338892739.1">
    <property type="nucleotide sequence ID" value="NZ_CP147846.1"/>
</dbReference>
<keyword evidence="3" id="KW-1185">Reference proteome</keyword>
<evidence type="ECO:0000313" key="3">
    <source>
        <dbReference type="Proteomes" id="UP001432000"/>
    </source>
</evidence>
<reference evidence="2 3" key="1">
    <citation type="submission" date="2024-03" db="EMBL/GenBank/DDBJ databases">
        <title>Natural products discovery in diverse microorganisms through a two-stage MS feature dereplication strategy.</title>
        <authorList>
            <person name="Zhang R."/>
        </authorList>
    </citation>
    <scope>NUCLEOTIDE SEQUENCE [LARGE SCALE GENOMIC DNA]</scope>
    <source>
        <strain evidence="2 3">18930</strain>
    </source>
</reference>
<accession>A0ABZ2PTH0</accession>
<protein>
    <submittedName>
        <fullName evidence="2">Alpha/beta hydrolase</fullName>
    </submittedName>
</protein>
<proteinExistence type="predicted"/>
<sequence>MTDRYASFLPAEYRTETQPISTTWKWRDTEVHVARAGTGEAPARVLAIHGAGGHSGALWPFAALAATRGADVLFPDMPLYGRTVVADPGRVRYQDWVDMLCDLVVAERQHDSRPLILFGASMGGMLAYEVAARTGEVADVVATCLLDPSDPAARSAAARYSVIGGPAPTLLKIGASMLGRVRVPVRWLMDIDKMSLDPALSRTCATDPLGGGVSVPLGFLSSFMSFRHTRPENYSGPKVTLAHPAEDRWTPPEISIRFLNRIAGQKTLVLLEGCGHFPIEEPGLSQLVATMEEIARTHGWNPDACAR</sequence>
<evidence type="ECO:0000259" key="1">
    <source>
        <dbReference type="Pfam" id="PF12697"/>
    </source>
</evidence>
<feature type="domain" description="AB hydrolase-1" evidence="1">
    <location>
        <begin position="45"/>
        <end position="282"/>
    </location>
</feature>
<dbReference type="PANTHER" id="PTHR43689:SF8">
    <property type="entry name" value="ALPHA_BETA-HYDROLASES SUPERFAMILY PROTEIN"/>
    <property type="match status" value="1"/>
</dbReference>
<dbReference type="Pfam" id="PF12697">
    <property type="entry name" value="Abhydrolase_6"/>
    <property type="match status" value="1"/>
</dbReference>
<organism evidence="2 3">
    <name type="scientific">Rhodococcus sovatensis</name>
    <dbReference type="NCBI Taxonomy" id="1805840"/>
    <lineage>
        <taxon>Bacteria</taxon>
        <taxon>Bacillati</taxon>
        <taxon>Actinomycetota</taxon>
        <taxon>Actinomycetes</taxon>
        <taxon>Mycobacteriales</taxon>
        <taxon>Nocardiaceae</taxon>
        <taxon>Rhodococcus</taxon>
    </lineage>
</organism>